<proteinExistence type="predicted"/>
<name>A0ABN7VLK8_GIGMA</name>
<dbReference type="Proteomes" id="UP000789901">
    <property type="component" value="Unassembled WGS sequence"/>
</dbReference>
<sequence>NLHNSDPNNDIDLADKDSDNELTLTQNRKHVTIREYTAYCLYLCSPINGILHHQRGKSTKPEDLLIVSHVLSEIKDHFRQCGKYLIDFPDLSIIQHNLLNTNKQTQLFAEEMTFLQDEL</sequence>
<evidence type="ECO:0000313" key="1">
    <source>
        <dbReference type="EMBL" id="CAG8784425.1"/>
    </source>
</evidence>
<gene>
    <name evidence="1" type="ORF">GMARGA_LOCUS20193</name>
</gene>
<dbReference type="EMBL" id="CAJVQB010017475">
    <property type="protein sequence ID" value="CAG8784425.1"/>
    <property type="molecule type" value="Genomic_DNA"/>
</dbReference>
<protein>
    <submittedName>
        <fullName evidence="1">38958_t:CDS:1</fullName>
    </submittedName>
</protein>
<feature type="non-terminal residue" evidence="1">
    <location>
        <position position="1"/>
    </location>
</feature>
<organism evidence="1 2">
    <name type="scientific">Gigaspora margarita</name>
    <dbReference type="NCBI Taxonomy" id="4874"/>
    <lineage>
        <taxon>Eukaryota</taxon>
        <taxon>Fungi</taxon>
        <taxon>Fungi incertae sedis</taxon>
        <taxon>Mucoromycota</taxon>
        <taxon>Glomeromycotina</taxon>
        <taxon>Glomeromycetes</taxon>
        <taxon>Diversisporales</taxon>
        <taxon>Gigasporaceae</taxon>
        <taxon>Gigaspora</taxon>
    </lineage>
</organism>
<keyword evidence="2" id="KW-1185">Reference proteome</keyword>
<reference evidence="1 2" key="1">
    <citation type="submission" date="2021-06" db="EMBL/GenBank/DDBJ databases">
        <authorList>
            <person name="Kallberg Y."/>
            <person name="Tangrot J."/>
            <person name="Rosling A."/>
        </authorList>
    </citation>
    <scope>NUCLEOTIDE SEQUENCE [LARGE SCALE GENOMIC DNA]</scope>
    <source>
        <strain evidence="1 2">120-4 pot B 10/14</strain>
    </source>
</reference>
<evidence type="ECO:0000313" key="2">
    <source>
        <dbReference type="Proteomes" id="UP000789901"/>
    </source>
</evidence>
<comment type="caution">
    <text evidence="1">The sequence shown here is derived from an EMBL/GenBank/DDBJ whole genome shotgun (WGS) entry which is preliminary data.</text>
</comment>
<accession>A0ABN7VLK8</accession>